<comment type="caution">
    <text evidence="2">The sequence shown here is derived from an EMBL/GenBank/DDBJ whole genome shotgun (WGS) entry which is preliminary data.</text>
</comment>
<dbReference type="Proteomes" id="UP000317010">
    <property type="component" value="Unassembled WGS sequence"/>
</dbReference>
<keyword evidence="1" id="KW-0472">Membrane</keyword>
<dbReference type="RefSeq" id="WP_144908547.1">
    <property type="nucleotide sequence ID" value="NZ_VLLI01000001.1"/>
</dbReference>
<accession>A0A562UGS4</accession>
<evidence type="ECO:0000256" key="1">
    <source>
        <dbReference type="SAM" id="Phobius"/>
    </source>
</evidence>
<dbReference type="AlphaFoldDB" id="A0A562UGS4"/>
<keyword evidence="1" id="KW-0812">Transmembrane</keyword>
<evidence type="ECO:0000313" key="2">
    <source>
        <dbReference type="EMBL" id="TWJ04375.1"/>
    </source>
</evidence>
<keyword evidence="3" id="KW-1185">Reference proteome</keyword>
<dbReference type="OrthoDB" id="676528at2"/>
<proteinExistence type="predicted"/>
<protein>
    <submittedName>
        <fullName evidence="2">Uncharacterized protein</fullName>
    </submittedName>
</protein>
<keyword evidence="1" id="KW-1133">Transmembrane helix</keyword>
<evidence type="ECO:0000313" key="3">
    <source>
        <dbReference type="Proteomes" id="UP000317010"/>
    </source>
</evidence>
<sequence>MKVSKFVTKIFVRIFFILVFVAMIPFLQGDQSKWQHIYFVFNHKWEMIFPIVLILGFISLLIICAAKKYAEPDLNWLLVLNTVILLAYGIAVFIRVAHMA</sequence>
<name>A0A562UGS4_9SPHI</name>
<feature type="transmembrane region" description="Helical" evidence="1">
    <location>
        <begin position="48"/>
        <end position="70"/>
    </location>
</feature>
<reference evidence="2 3" key="1">
    <citation type="submission" date="2019-07" db="EMBL/GenBank/DDBJ databases">
        <title>Genomic Encyclopedia of Archaeal and Bacterial Type Strains, Phase II (KMG-II): from individual species to whole genera.</title>
        <authorList>
            <person name="Goeker M."/>
        </authorList>
    </citation>
    <scope>NUCLEOTIDE SEQUENCE [LARGE SCALE GENOMIC DNA]</scope>
    <source>
        <strain evidence="2 3">ATCC BAA-1854</strain>
    </source>
</reference>
<feature type="transmembrane region" description="Helical" evidence="1">
    <location>
        <begin position="6"/>
        <end position="27"/>
    </location>
</feature>
<dbReference type="EMBL" id="VLLI01000001">
    <property type="protein sequence ID" value="TWJ04375.1"/>
    <property type="molecule type" value="Genomic_DNA"/>
</dbReference>
<gene>
    <name evidence="2" type="ORF">JN11_00083</name>
</gene>
<organism evidence="2 3">
    <name type="scientific">Mucilaginibacter frigoritolerans</name>
    <dbReference type="NCBI Taxonomy" id="652788"/>
    <lineage>
        <taxon>Bacteria</taxon>
        <taxon>Pseudomonadati</taxon>
        <taxon>Bacteroidota</taxon>
        <taxon>Sphingobacteriia</taxon>
        <taxon>Sphingobacteriales</taxon>
        <taxon>Sphingobacteriaceae</taxon>
        <taxon>Mucilaginibacter</taxon>
    </lineage>
</organism>
<feature type="transmembrane region" description="Helical" evidence="1">
    <location>
        <begin position="76"/>
        <end position="97"/>
    </location>
</feature>